<evidence type="ECO:0000313" key="3">
    <source>
        <dbReference type="EMBL" id="PSV87931.1"/>
    </source>
</evidence>
<evidence type="ECO:0000256" key="1">
    <source>
        <dbReference type="ARBA" id="ARBA00023002"/>
    </source>
</evidence>
<dbReference type="GO" id="GO:0035999">
    <property type="term" value="P:tetrahydrofolate interconversion"/>
    <property type="evidence" value="ECO:0007669"/>
    <property type="project" value="UniProtKB-UniPathway"/>
</dbReference>
<dbReference type="Gene3D" id="3.20.20.220">
    <property type="match status" value="1"/>
</dbReference>
<keyword evidence="1" id="KW-0560">Oxidoreductase</keyword>
<name>A0A0D8MUD0_PHOLE</name>
<proteinExistence type="predicted"/>
<dbReference type="Proteomes" id="UP000240410">
    <property type="component" value="Unassembled WGS sequence"/>
</dbReference>
<reference evidence="3 4" key="1">
    <citation type="submission" date="2018-03" db="EMBL/GenBank/DDBJ databases">
        <title>Whole genome sequencing of Histamine producing bacteria.</title>
        <authorList>
            <person name="Butler K."/>
        </authorList>
    </citation>
    <scope>NUCLEOTIDE SEQUENCE [LARGE SCALE GENOMIC DNA]</scope>
    <source>
        <strain evidence="2 5">ATCC 25521</strain>
        <strain evidence="3 4">ATCC 33979</strain>
    </source>
</reference>
<dbReference type="SUPFAM" id="SSF51730">
    <property type="entry name" value="FAD-linked oxidoreductase"/>
    <property type="match status" value="1"/>
</dbReference>
<accession>A0A0D8MUD0</accession>
<evidence type="ECO:0000313" key="2">
    <source>
        <dbReference type="EMBL" id="PSV86443.1"/>
    </source>
</evidence>
<sequence length="340" mass="38671">MSDQYLSSQESELRVRYNDITRGVYFIGTTPPKTSTPLEDVEGIADRLVDRICDLAIDGLIVYDIQDEASRTNKPRPFPFKSTHDPRHYSSLLNKKTDKPVITYKSVVQSETEEFDAWLNEAWDEYRVRDMVLVGSPSAKNEVSLPLSAAYQTLADNRNNFFTGGIMIAERHAKKGNEHERLIEKYKQGCNFFISQAIYDTQATIDILTRYAIECKEQGLKPQRIILTFSPCGSAKTLEFIEWLGVSVPEATSLRILNAENPLHESIKMCCNSLNQILDAVVEYDLPLGLNIESLTNRKEEIDGSILLYKLLRSSMDSHLAKHEFRVLKRKARANKQASV</sequence>
<organism evidence="3 4">
    <name type="scientific">Photobacterium leiognathi</name>
    <dbReference type="NCBI Taxonomy" id="553611"/>
    <lineage>
        <taxon>Bacteria</taxon>
        <taxon>Pseudomonadati</taxon>
        <taxon>Pseudomonadota</taxon>
        <taxon>Gammaproteobacteria</taxon>
        <taxon>Vibrionales</taxon>
        <taxon>Vibrionaceae</taxon>
        <taxon>Photobacterium</taxon>
    </lineage>
</organism>
<dbReference type="EMBL" id="PYOJ01000022">
    <property type="protein sequence ID" value="PSV87931.1"/>
    <property type="molecule type" value="Genomic_DNA"/>
</dbReference>
<dbReference type="Proteomes" id="UP000241566">
    <property type="component" value="Unassembled WGS sequence"/>
</dbReference>
<dbReference type="AlphaFoldDB" id="A0A0D8MUD0"/>
<dbReference type="RefSeq" id="WP_008989478.1">
    <property type="nucleotide sequence ID" value="NZ_CP131599.1"/>
</dbReference>
<comment type="caution">
    <text evidence="3">The sequence shown here is derived from an EMBL/GenBank/DDBJ whole genome shotgun (WGS) entry which is preliminary data.</text>
</comment>
<dbReference type="UniPathway" id="UPA00193"/>
<protein>
    <submittedName>
        <fullName evidence="3">Uncharacterized protein</fullName>
    </submittedName>
</protein>
<dbReference type="InterPro" id="IPR029041">
    <property type="entry name" value="FAD-linked_oxidoreductase-like"/>
</dbReference>
<dbReference type="OrthoDB" id="4367389at2"/>
<dbReference type="GO" id="GO:0016491">
    <property type="term" value="F:oxidoreductase activity"/>
    <property type="evidence" value="ECO:0007669"/>
    <property type="project" value="UniProtKB-KW"/>
</dbReference>
<evidence type="ECO:0000313" key="5">
    <source>
        <dbReference type="Proteomes" id="UP000241566"/>
    </source>
</evidence>
<evidence type="ECO:0000313" key="4">
    <source>
        <dbReference type="Proteomes" id="UP000240410"/>
    </source>
</evidence>
<gene>
    <name evidence="3" type="ORF">CTM89_16045</name>
    <name evidence="2" type="ORF">CTM94_01170</name>
</gene>
<keyword evidence="5" id="KW-1185">Reference proteome</keyword>
<dbReference type="EMBL" id="PYOI01000001">
    <property type="protein sequence ID" value="PSV86443.1"/>
    <property type="molecule type" value="Genomic_DNA"/>
</dbReference>
<dbReference type="STRING" id="553611.GCA_001557755_04171"/>